<gene>
    <name evidence="3" type="ORF">ETD83_06245</name>
</gene>
<evidence type="ECO:0000313" key="3">
    <source>
        <dbReference type="EMBL" id="TMR05555.1"/>
    </source>
</evidence>
<comment type="caution">
    <text evidence="3">The sequence shown here is derived from an EMBL/GenBank/DDBJ whole genome shotgun (WGS) entry which is preliminary data.</text>
</comment>
<feature type="domain" description="DUF397" evidence="2">
    <location>
        <begin position="8"/>
        <end position="37"/>
    </location>
</feature>
<organism evidence="3 4">
    <name type="scientific">Actinomadura soli</name>
    <dbReference type="NCBI Taxonomy" id="2508997"/>
    <lineage>
        <taxon>Bacteria</taxon>
        <taxon>Bacillati</taxon>
        <taxon>Actinomycetota</taxon>
        <taxon>Actinomycetes</taxon>
        <taxon>Streptosporangiales</taxon>
        <taxon>Thermomonosporaceae</taxon>
        <taxon>Actinomadura</taxon>
    </lineage>
</organism>
<dbReference type="EMBL" id="VCKW01000021">
    <property type="protein sequence ID" value="TMR05555.1"/>
    <property type="molecule type" value="Genomic_DNA"/>
</dbReference>
<proteinExistence type="predicted"/>
<dbReference type="OrthoDB" id="4562195at2"/>
<sequence length="44" mass="4755">MRRSGLDAGVGVRDSKAPHGGHPTLTPQAWAILIVQVQSGRYDR</sequence>
<feature type="region of interest" description="Disordered" evidence="1">
    <location>
        <begin position="1"/>
        <end position="25"/>
    </location>
</feature>
<accession>A0A5C4JH11</accession>
<evidence type="ECO:0000259" key="2">
    <source>
        <dbReference type="Pfam" id="PF04149"/>
    </source>
</evidence>
<keyword evidence="4" id="KW-1185">Reference proteome</keyword>
<evidence type="ECO:0000256" key="1">
    <source>
        <dbReference type="SAM" id="MobiDB-lite"/>
    </source>
</evidence>
<evidence type="ECO:0000313" key="4">
    <source>
        <dbReference type="Proteomes" id="UP000309174"/>
    </source>
</evidence>
<reference evidence="3 4" key="1">
    <citation type="submission" date="2019-05" db="EMBL/GenBank/DDBJ databases">
        <title>Draft genome sequence of Actinomadura sp. 14C53.</title>
        <authorList>
            <person name="Saricaoglu S."/>
            <person name="Isik K."/>
        </authorList>
    </citation>
    <scope>NUCLEOTIDE SEQUENCE [LARGE SCALE GENOMIC DNA]</scope>
    <source>
        <strain evidence="3 4">14C53</strain>
    </source>
</reference>
<dbReference type="Pfam" id="PF04149">
    <property type="entry name" value="DUF397"/>
    <property type="match status" value="1"/>
</dbReference>
<name>A0A5C4JH11_9ACTN</name>
<dbReference type="Proteomes" id="UP000309174">
    <property type="component" value="Unassembled WGS sequence"/>
</dbReference>
<protein>
    <submittedName>
        <fullName evidence="3">DUF397 domain-containing protein</fullName>
    </submittedName>
</protein>
<dbReference type="AlphaFoldDB" id="A0A5C4JH11"/>
<dbReference type="InterPro" id="IPR007278">
    <property type="entry name" value="DUF397"/>
</dbReference>